<dbReference type="PANTHER" id="PTHR33332">
    <property type="entry name" value="REVERSE TRANSCRIPTASE DOMAIN-CONTAINING PROTEIN"/>
    <property type="match status" value="1"/>
</dbReference>
<dbReference type="Proteomes" id="UP001333110">
    <property type="component" value="Unassembled WGS sequence"/>
</dbReference>
<accession>A0AAN7NGW0</accession>
<dbReference type="AlphaFoldDB" id="A0AAN7NGW0"/>
<gene>
    <name evidence="1" type="ORF">QYF61_018000</name>
</gene>
<comment type="caution">
    <text evidence="1">The sequence shown here is derived from an EMBL/GenBank/DDBJ whole genome shotgun (WGS) entry which is preliminary data.</text>
</comment>
<organism evidence="1 2">
    <name type="scientific">Mycteria americana</name>
    <name type="common">Wood stork</name>
    <dbReference type="NCBI Taxonomy" id="33587"/>
    <lineage>
        <taxon>Eukaryota</taxon>
        <taxon>Metazoa</taxon>
        <taxon>Chordata</taxon>
        <taxon>Craniata</taxon>
        <taxon>Vertebrata</taxon>
        <taxon>Euteleostomi</taxon>
        <taxon>Archelosauria</taxon>
        <taxon>Archosauria</taxon>
        <taxon>Dinosauria</taxon>
        <taxon>Saurischia</taxon>
        <taxon>Theropoda</taxon>
        <taxon>Coelurosauria</taxon>
        <taxon>Aves</taxon>
        <taxon>Neognathae</taxon>
        <taxon>Neoaves</taxon>
        <taxon>Aequornithes</taxon>
        <taxon>Ciconiiformes</taxon>
        <taxon>Ciconiidae</taxon>
        <taxon>Mycteria</taxon>
    </lineage>
</organism>
<dbReference type="EMBL" id="JAUNZN010000002">
    <property type="protein sequence ID" value="KAK4827443.1"/>
    <property type="molecule type" value="Genomic_DNA"/>
</dbReference>
<sequence length="318" mass="35869">MNSKKASRENVVLLLSGAGDQVKNDREKDEILNVCFASVTTSKSSLQDSQTSKTRGKIIFERSWQLEEVPEDWRKANVTSVFKKDKKKDLGNYRLVSLTSVPRKVVERILLETMSKHTKDKKVIDHCGFLRGKSCLTNLTAFYNEMRQHQKVWLEVSDSGVLQGLILGSILFNLFLDDLRTECTISNFTGLCCHPGGPRQAGELGCQEPYEVQQVNCKVLHLGRINPRHQYTLGGNHLENTPAEKDLGVLVKNKLIMSQQSTLMAKAANSILGCIRKSVASRSRKVILPFYSALVRPHLECCVQFWAPQCMKDMNLLE</sequence>
<protein>
    <recommendedName>
        <fullName evidence="3">Rna-directed dna polymerase from mobile element jockey-like</fullName>
    </recommendedName>
</protein>
<keyword evidence="2" id="KW-1185">Reference proteome</keyword>
<evidence type="ECO:0000313" key="2">
    <source>
        <dbReference type="Proteomes" id="UP001333110"/>
    </source>
</evidence>
<proteinExistence type="predicted"/>
<name>A0AAN7NGW0_MYCAM</name>
<dbReference type="PRINTS" id="PR01345">
    <property type="entry name" value="CERVTRCPTASE"/>
</dbReference>
<reference evidence="1 2" key="1">
    <citation type="journal article" date="2023" name="J. Hered.">
        <title>Chromosome-level genome of the wood stork (Mycteria americana) provides insight into avian chromosome evolution.</title>
        <authorList>
            <person name="Flamio R. Jr."/>
            <person name="Ramstad K.M."/>
        </authorList>
    </citation>
    <scope>NUCLEOTIDE SEQUENCE [LARGE SCALE GENOMIC DNA]</scope>
    <source>
        <strain evidence="1">JAX WOST 10</strain>
    </source>
</reference>
<evidence type="ECO:0008006" key="3">
    <source>
        <dbReference type="Google" id="ProtNLM"/>
    </source>
</evidence>
<evidence type="ECO:0000313" key="1">
    <source>
        <dbReference type="EMBL" id="KAK4827443.1"/>
    </source>
</evidence>